<gene>
    <name evidence="6" type="ORF">F4148_07790</name>
</gene>
<evidence type="ECO:0000256" key="1">
    <source>
        <dbReference type="ARBA" id="ARBA00022723"/>
    </source>
</evidence>
<dbReference type="Gene3D" id="3.60.21.10">
    <property type="match status" value="1"/>
</dbReference>
<evidence type="ECO:0000256" key="3">
    <source>
        <dbReference type="ARBA" id="ARBA00023004"/>
    </source>
</evidence>
<dbReference type="Pfam" id="PF00149">
    <property type="entry name" value="Metallophos"/>
    <property type="match status" value="1"/>
</dbReference>
<dbReference type="EMBL" id="VYDA01000294">
    <property type="protein sequence ID" value="MYH61655.1"/>
    <property type="molecule type" value="Genomic_DNA"/>
</dbReference>
<organism evidence="6">
    <name type="scientific">Caldilineaceae bacterium SB0675_bin_29</name>
    <dbReference type="NCBI Taxonomy" id="2605266"/>
    <lineage>
        <taxon>Bacteria</taxon>
        <taxon>Bacillati</taxon>
        <taxon>Chloroflexota</taxon>
        <taxon>Caldilineae</taxon>
        <taxon>Caldilineales</taxon>
        <taxon>Caldilineaceae</taxon>
    </lineage>
</organism>
<protein>
    <recommendedName>
        <fullName evidence="5">Calcineurin-like phosphoesterase domain-containing protein</fullName>
    </recommendedName>
</protein>
<dbReference type="InterPro" id="IPR004843">
    <property type="entry name" value="Calcineurin-like_PHP"/>
</dbReference>
<dbReference type="GO" id="GO:0046872">
    <property type="term" value="F:metal ion binding"/>
    <property type="evidence" value="ECO:0007669"/>
    <property type="project" value="UniProtKB-KW"/>
</dbReference>
<comment type="caution">
    <text evidence="6">The sequence shown here is derived from an EMBL/GenBank/DDBJ whole genome shotgun (WGS) entry which is preliminary data.</text>
</comment>
<evidence type="ECO:0000259" key="5">
    <source>
        <dbReference type="Pfam" id="PF00149"/>
    </source>
</evidence>
<feature type="domain" description="Calcineurin-like phosphoesterase" evidence="5">
    <location>
        <begin position="4"/>
        <end position="201"/>
    </location>
</feature>
<sequence>MTDMTFVHLTDLHVLPNDEDELYGRRTTDKLRDIMKLIRNMDVSPDFFILSGDLVNDGQKAEYRRLNTVLDELREFGAPLILGLGNHDGRVNFRQIVLGEETTDESERYYHSTMLGGLRVIMLDSKLPDAVYGDLDEPQLAWLAEELQEPAPLGNLIAIHHPPVFSTVEPLSEHCLKNPEGLAKAIAGHHVHALLSGHIHYSHVTSFEGTISVTTPATAYILDPGSQRETRQIDGWGFTLGSFRGGQLYANPISMHGNPGQV</sequence>
<proteinExistence type="inferred from homology"/>
<dbReference type="SUPFAM" id="SSF56300">
    <property type="entry name" value="Metallo-dependent phosphatases"/>
    <property type="match status" value="1"/>
</dbReference>
<keyword evidence="3" id="KW-0408">Iron</keyword>
<dbReference type="PANTHER" id="PTHR42988:SF2">
    <property type="entry name" value="CYCLIC NUCLEOTIDE PHOSPHODIESTERASE CBUA0032-RELATED"/>
    <property type="match status" value="1"/>
</dbReference>
<dbReference type="InterPro" id="IPR029052">
    <property type="entry name" value="Metallo-depent_PP-like"/>
</dbReference>
<evidence type="ECO:0000256" key="4">
    <source>
        <dbReference type="ARBA" id="ARBA00025742"/>
    </source>
</evidence>
<evidence type="ECO:0000256" key="2">
    <source>
        <dbReference type="ARBA" id="ARBA00022801"/>
    </source>
</evidence>
<dbReference type="PANTHER" id="PTHR42988">
    <property type="entry name" value="PHOSPHOHYDROLASE"/>
    <property type="match status" value="1"/>
</dbReference>
<evidence type="ECO:0000313" key="6">
    <source>
        <dbReference type="EMBL" id="MYH61655.1"/>
    </source>
</evidence>
<name>A0A6B1G324_9CHLR</name>
<dbReference type="AlphaFoldDB" id="A0A6B1G324"/>
<accession>A0A6B1G324</accession>
<reference evidence="6" key="1">
    <citation type="submission" date="2019-09" db="EMBL/GenBank/DDBJ databases">
        <title>Characterisation of the sponge microbiome using genome-centric metagenomics.</title>
        <authorList>
            <person name="Engelberts J.P."/>
            <person name="Robbins S.J."/>
            <person name="De Goeij J.M."/>
            <person name="Aranda M."/>
            <person name="Bell S.C."/>
            <person name="Webster N.S."/>
        </authorList>
    </citation>
    <scope>NUCLEOTIDE SEQUENCE</scope>
    <source>
        <strain evidence="6">SB0675_bin_29</strain>
    </source>
</reference>
<comment type="similarity">
    <text evidence="4">Belongs to the cyclic nucleotide phosphodiesterase class-III family.</text>
</comment>
<keyword evidence="1" id="KW-0479">Metal-binding</keyword>
<dbReference type="InterPro" id="IPR050884">
    <property type="entry name" value="CNP_phosphodiesterase-III"/>
</dbReference>
<keyword evidence="2" id="KW-0378">Hydrolase</keyword>
<dbReference type="GO" id="GO:0016787">
    <property type="term" value="F:hydrolase activity"/>
    <property type="evidence" value="ECO:0007669"/>
    <property type="project" value="UniProtKB-KW"/>
</dbReference>